<evidence type="ECO:0000256" key="1">
    <source>
        <dbReference type="ARBA" id="ARBA00004651"/>
    </source>
</evidence>
<dbReference type="PANTHER" id="PTHR43124:SF3">
    <property type="entry name" value="CHLORAMPHENICOL EFFLUX PUMP RV0191"/>
    <property type="match status" value="1"/>
</dbReference>
<feature type="transmembrane region" description="Helical" evidence="6">
    <location>
        <begin position="247"/>
        <end position="265"/>
    </location>
</feature>
<keyword evidence="9" id="KW-1185">Reference proteome</keyword>
<evidence type="ECO:0000256" key="6">
    <source>
        <dbReference type="SAM" id="Phobius"/>
    </source>
</evidence>
<proteinExistence type="predicted"/>
<evidence type="ECO:0000256" key="2">
    <source>
        <dbReference type="ARBA" id="ARBA00022475"/>
    </source>
</evidence>
<dbReference type="Gene3D" id="1.20.1250.20">
    <property type="entry name" value="MFS general substrate transporter like domains"/>
    <property type="match status" value="2"/>
</dbReference>
<comment type="subcellular location">
    <subcellularLocation>
        <location evidence="1">Cell membrane</location>
        <topology evidence="1">Multi-pass membrane protein</topology>
    </subcellularLocation>
</comment>
<dbReference type="AlphaFoldDB" id="A0A5C0ZWP8"/>
<feature type="transmembrane region" description="Helical" evidence="6">
    <location>
        <begin position="98"/>
        <end position="120"/>
    </location>
</feature>
<dbReference type="InterPro" id="IPR050189">
    <property type="entry name" value="MFS_Efflux_Transporters"/>
</dbReference>
<name>A0A5C0ZWP8_9GAMM</name>
<accession>A0A5C0ZWP8</accession>
<dbReference type="GO" id="GO:0022857">
    <property type="term" value="F:transmembrane transporter activity"/>
    <property type="evidence" value="ECO:0007669"/>
    <property type="project" value="InterPro"/>
</dbReference>
<reference evidence="8 9" key="1">
    <citation type="submission" date="2019-08" db="EMBL/GenBank/DDBJ databases">
        <title>Complete genome sequence of Kushneria sp. YCWA18, a halophilic phosphate-solubilizing bacterium isolated from Daqiao saltern in China.</title>
        <authorList>
            <person name="Du G.-X."/>
            <person name="Qu L.-Y."/>
        </authorList>
    </citation>
    <scope>NUCLEOTIDE SEQUENCE [LARGE SCALE GENOMIC DNA]</scope>
    <source>
        <strain evidence="8 9">YCWA18</strain>
    </source>
</reference>
<sequence length="390" mass="40545">MSRAMYIAAGGALATAVSFGPARIGFGLFLPQFRETFELTTRQSGFIASSAFGGFLIALVLAGYLSARFGPRLPVVLGSLAALAGMSIVALAGNTLMLAIGIVLAATSAGCCWSPFNNAAERGIADDRKNRALSIISTGTTGGIAGAGLLALGVAWFNQEWRLAWWLFALLALLSSLGNFRALARLPDTPNNEPVRLTTQLRRLCQLRALPLYAIALSFGISSGIYLSFTVDHVMRAGGLPGLAAELSGPIMYIAMGIGGVAGLATAEIHSRIGMTALVRTLFVLSAISLLAAGLAPTSWPLLILSALLQGSCIMTLSAIFSFWSDRLFPELAAVSFTAVLVIYALGNIIGPAAAGSVAATLGMNITFAITAGLSLLTAVLFRERIGRTT</sequence>
<feature type="transmembrane region" description="Helical" evidence="6">
    <location>
        <begin position="332"/>
        <end position="350"/>
    </location>
</feature>
<feature type="transmembrane region" description="Helical" evidence="6">
    <location>
        <begin position="132"/>
        <end position="157"/>
    </location>
</feature>
<organism evidence="8 9">
    <name type="scientific">Kushneria phosphatilytica</name>
    <dbReference type="NCBI Taxonomy" id="657387"/>
    <lineage>
        <taxon>Bacteria</taxon>
        <taxon>Pseudomonadati</taxon>
        <taxon>Pseudomonadota</taxon>
        <taxon>Gammaproteobacteria</taxon>
        <taxon>Oceanospirillales</taxon>
        <taxon>Halomonadaceae</taxon>
        <taxon>Kushneria</taxon>
    </lineage>
</organism>
<dbReference type="OrthoDB" id="2957247at2"/>
<dbReference type="Proteomes" id="UP000322553">
    <property type="component" value="Chromosome"/>
</dbReference>
<dbReference type="PROSITE" id="PS50850">
    <property type="entry name" value="MFS"/>
    <property type="match status" value="1"/>
</dbReference>
<dbReference type="InterPro" id="IPR011701">
    <property type="entry name" value="MFS"/>
</dbReference>
<feature type="domain" description="Major facilitator superfamily (MFS) profile" evidence="7">
    <location>
        <begin position="4"/>
        <end position="390"/>
    </location>
</feature>
<dbReference type="PANTHER" id="PTHR43124">
    <property type="entry name" value="PURINE EFFLUX PUMP PBUE"/>
    <property type="match status" value="1"/>
</dbReference>
<dbReference type="GO" id="GO:0005886">
    <property type="term" value="C:plasma membrane"/>
    <property type="evidence" value="ECO:0007669"/>
    <property type="project" value="UniProtKB-SubCell"/>
</dbReference>
<keyword evidence="4 6" id="KW-1133">Transmembrane helix</keyword>
<keyword evidence="2" id="KW-1003">Cell membrane</keyword>
<gene>
    <name evidence="8" type="ORF">FY550_02015</name>
</gene>
<dbReference type="KEGG" id="kuy:FY550_02015"/>
<feature type="transmembrane region" description="Helical" evidence="6">
    <location>
        <begin position="163"/>
        <end position="184"/>
    </location>
</feature>
<feature type="transmembrane region" description="Helical" evidence="6">
    <location>
        <begin position="362"/>
        <end position="382"/>
    </location>
</feature>
<evidence type="ECO:0000256" key="3">
    <source>
        <dbReference type="ARBA" id="ARBA00022692"/>
    </source>
</evidence>
<evidence type="ECO:0000256" key="5">
    <source>
        <dbReference type="ARBA" id="ARBA00023136"/>
    </source>
</evidence>
<dbReference type="EMBL" id="CP043420">
    <property type="protein sequence ID" value="QEL10027.1"/>
    <property type="molecule type" value="Genomic_DNA"/>
</dbReference>
<evidence type="ECO:0000256" key="4">
    <source>
        <dbReference type="ARBA" id="ARBA00022989"/>
    </source>
</evidence>
<dbReference type="Pfam" id="PF07690">
    <property type="entry name" value="MFS_1"/>
    <property type="match status" value="1"/>
</dbReference>
<evidence type="ECO:0000313" key="8">
    <source>
        <dbReference type="EMBL" id="QEL10027.1"/>
    </source>
</evidence>
<keyword evidence="3 6" id="KW-0812">Transmembrane</keyword>
<keyword evidence="5 6" id="KW-0472">Membrane</keyword>
<evidence type="ECO:0000259" key="7">
    <source>
        <dbReference type="PROSITE" id="PS50850"/>
    </source>
</evidence>
<dbReference type="InterPro" id="IPR020846">
    <property type="entry name" value="MFS_dom"/>
</dbReference>
<feature type="transmembrane region" description="Helical" evidence="6">
    <location>
        <begin position="205"/>
        <end position="227"/>
    </location>
</feature>
<protein>
    <submittedName>
        <fullName evidence="8">MFS transporter</fullName>
    </submittedName>
</protein>
<feature type="transmembrane region" description="Helical" evidence="6">
    <location>
        <begin position="277"/>
        <end position="296"/>
    </location>
</feature>
<evidence type="ECO:0000313" key="9">
    <source>
        <dbReference type="Proteomes" id="UP000322553"/>
    </source>
</evidence>
<dbReference type="InterPro" id="IPR036259">
    <property type="entry name" value="MFS_trans_sf"/>
</dbReference>
<feature type="transmembrane region" description="Helical" evidence="6">
    <location>
        <begin position="73"/>
        <end position="92"/>
    </location>
</feature>
<dbReference type="RefSeq" id="WP_139148762.1">
    <property type="nucleotide sequence ID" value="NZ_CP043420.1"/>
</dbReference>
<feature type="transmembrane region" description="Helical" evidence="6">
    <location>
        <begin position="46"/>
        <end position="66"/>
    </location>
</feature>
<feature type="transmembrane region" description="Helical" evidence="6">
    <location>
        <begin position="302"/>
        <end position="325"/>
    </location>
</feature>
<dbReference type="SUPFAM" id="SSF103473">
    <property type="entry name" value="MFS general substrate transporter"/>
    <property type="match status" value="1"/>
</dbReference>